<dbReference type="Gene3D" id="3.40.50.1000">
    <property type="entry name" value="HAD superfamily/HAD-like"/>
    <property type="match status" value="1"/>
</dbReference>
<comment type="caution">
    <text evidence="1">The sequence shown here is derived from an EMBL/GenBank/DDBJ whole genome shotgun (WGS) entry which is preliminary data.</text>
</comment>
<protein>
    <submittedName>
        <fullName evidence="1">Phosphorylated carbohydrates phosphatase</fullName>
        <ecNumber evidence="1">3.1.3.-</ecNumber>
    </submittedName>
</protein>
<dbReference type="NCBIfam" id="TIGR01509">
    <property type="entry name" value="HAD-SF-IA-v3"/>
    <property type="match status" value="1"/>
</dbReference>
<dbReference type="Gene3D" id="1.10.150.240">
    <property type="entry name" value="Putative phosphatase, domain 2"/>
    <property type="match status" value="1"/>
</dbReference>
<name>A0A0H1RLB4_LACLL</name>
<dbReference type="SFLD" id="SFLDG01135">
    <property type="entry name" value="C1.5.6:_HAD__Beta-PGM__Phospha"/>
    <property type="match status" value="1"/>
</dbReference>
<dbReference type="Pfam" id="PF13419">
    <property type="entry name" value="HAD_2"/>
    <property type="match status" value="1"/>
</dbReference>
<dbReference type="SUPFAM" id="SSF56784">
    <property type="entry name" value="HAD-like"/>
    <property type="match status" value="1"/>
</dbReference>
<dbReference type="Proteomes" id="UP000234865">
    <property type="component" value="Unassembled WGS sequence"/>
</dbReference>
<dbReference type="NCBIfam" id="TIGR01549">
    <property type="entry name" value="HAD-SF-IA-v1"/>
    <property type="match status" value="1"/>
</dbReference>
<accession>A0A0H1RLB4</accession>
<dbReference type="InterPro" id="IPR006439">
    <property type="entry name" value="HAD-SF_hydro_IA"/>
</dbReference>
<dbReference type="SFLD" id="SFLDG01129">
    <property type="entry name" value="C1.5:_HAD__Beta-PGM__Phosphata"/>
    <property type="match status" value="1"/>
</dbReference>
<dbReference type="PRINTS" id="PR00413">
    <property type="entry name" value="HADHALOGNASE"/>
</dbReference>
<dbReference type="PANTHER" id="PTHR43434">
    <property type="entry name" value="PHOSPHOGLYCOLATE PHOSPHATASE"/>
    <property type="match status" value="1"/>
</dbReference>
<dbReference type="PANTHER" id="PTHR43434:SF1">
    <property type="entry name" value="PHOSPHOGLYCOLATE PHOSPHATASE"/>
    <property type="match status" value="1"/>
</dbReference>
<dbReference type="GO" id="GO:0006281">
    <property type="term" value="P:DNA repair"/>
    <property type="evidence" value="ECO:0007669"/>
    <property type="project" value="TreeGrafter"/>
</dbReference>
<dbReference type="RefSeq" id="WP_047206584.1">
    <property type="nucleotide sequence ID" value="NZ_PKRZ01000001.1"/>
</dbReference>
<evidence type="ECO:0000313" key="1">
    <source>
        <dbReference type="EMBL" id="PLW60737.1"/>
    </source>
</evidence>
<dbReference type="InterPro" id="IPR023214">
    <property type="entry name" value="HAD_sf"/>
</dbReference>
<dbReference type="EC" id="3.1.3.-" evidence="1"/>
<dbReference type="InterPro" id="IPR023198">
    <property type="entry name" value="PGP-like_dom2"/>
</dbReference>
<reference evidence="2" key="1">
    <citation type="submission" date="2016-08" db="EMBL/GenBank/DDBJ databases">
        <title>Comparative genomics of Lactococcus lactis strain WFLU12 isolated from the gastrointestinal tract of wild olive flounder (Paralichythys olivaceus).</title>
        <authorList>
            <person name="Nguyen T.L."/>
            <person name="Kim D.-H."/>
        </authorList>
    </citation>
    <scope>NUCLEOTIDE SEQUENCE [LARGE SCALE GENOMIC DNA]</scope>
    <source>
        <strain evidence="2">WFLU12</strain>
    </source>
</reference>
<dbReference type="InterPro" id="IPR041492">
    <property type="entry name" value="HAD_2"/>
</dbReference>
<dbReference type="GO" id="GO:0008967">
    <property type="term" value="F:phosphoglycolate phosphatase activity"/>
    <property type="evidence" value="ECO:0007669"/>
    <property type="project" value="TreeGrafter"/>
</dbReference>
<dbReference type="InterPro" id="IPR050155">
    <property type="entry name" value="HAD-like_hydrolase_sf"/>
</dbReference>
<evidence type="ECO:0000313" key="2">
    <source>
        <dbReference type="Proteomes" id="UP000234865"/>
    </source>
</evidence>
<sequence length="222" mass="25214">MKFKAVIFDMDGVLVDTERYYLQRREEFFGGHGISISHLTPSDFIGGNMKDIWPRILQGAFDEDKASELQEDYEQFKENHPMPYAELLFSDVPDILEFLRQKEVKIALASSSSMFDIKQMLDIHQLNSYFEVVVSGNDFKQTKPNPEIYQSTMKKLGVTPSETLIIEDSEKGIQAGEAAGATVWAIEDKRFGMNQEKADLKVDSLTAIQKLLTESSLKMIKA</sequence>
<dbReference type="EMBL" id="PKRZ01000001">
    <property type="protein sequence ID" value="PLW60737.1"/>
    <property type="molecule type" value="Genomic_DNA"/>
</dbReference>
<dbReference type="GO" id="GO:0005829">
    <property type="term" value="C:cytosol"/>
    <property type="evidence" value="ECO:0007669"/>
    <property type="project" value="TreeGrafter"/>
</dbReference>
<dbReference type="CDD" id="cd07505">
    <property type="entry name" value="HAD_BPGM-like"/>
    <property type="match status" value="1"/>
</dbReference>
<dbReference type="SFLD" id="SFLDS00003">
    <property type="entry name" value="Haloacid_Dehalogenase"/>
    <property type="match status" value="1"/>
</dbReference>
<keyword evidence="1" id="KW-0378">Hydrolase</keyword>
<dbReference type="InterPro" id="IPR036412">
    <property type="entry name" value="HAD-like_sf"/>
</dbReference>
<dbReference type="AlphaFoldDB" id="A0A0H1RLB4"/>
<proteinExistence type="predicted"/>
<gene>
    <name evidence="1" type="ORF">CYU10_001779</name>
</gene>
<organism evidence="1 2">
    <name type="scientific">Lactococcus lactis subsp. lactis</name>
    <name type="common">Streptococcus lactis</name>
    <dbReference type="NCBI Taxonomy" id="1360"/>
    <lineage>
        <taxon>Bacteria</taxon>
        <taxon>Bacillati</taxon>
        <taxon>Bacillota</taxon>
        <taxon>Bacilli</taxon>
        <taxon>Lactobacillales</taxon>
        <taxon>Streptococcaceae</taxon>
        <taxon>Lactococcus</taxon>
    </lineage>
</organism>